<name>A0AAD7EBZ1_9AGAR</name>
<feature type="compositionally biased region" description="Basic and acidic residues" evidence="1">
    <location>
        <begin position="85"/>
        <end position="95"/>
    </location>
</feature>
<reference evidence="2" key="1">
    <citation type="submission" date="2023-03" db="EMBL/GenBank/DDBJ databases">
        <title>Massive genome expansion in bonnet fungi (Mycena s.s.) driven by repeated elements and novel gene families across ecological guilds.</title>
        <authorList>
            <consortium name="Lawrence Berkeley National Laboratory"/>
            <person name="Harder C.B."/>
            <person name="Miyauchi S."/>
            <person name="Viragh M."/>
            <person name="Kuo A."/>
            <person name="Thoen E."/>
            <person name="Andreopoulos B."/>
            <person name="Lu D."/>
            <person name="Skrede I."/>
            <person name="Drula E."/>
            <person name="Henrissat B."/>
            <person name="Morin E."/>
            <person name="Kohler A."/>
            <person name="Barry K."/>
            <person name="LaButti K."/>
            <person name="Morin E."/>
            <person name="Salamov A."/>
            <person name="Lipzen A."/>
            <person name="Mereny Z."/>
            <person name="Hegedus B."/>
            <person name="Baldrian P."/>
            <person name="Stursova M."/>
            <person name="Weitz H."/>
            <person name="Taylor A."/>
            <person name="Grigoriev I.V."/>
            <person name="Nagy L.G."/>
            <person name="Martin F."/>
            <person name="Kauserud H."/>
        </authorList>
    </citation>
    <scope>NUCLEOTIDE SEQUENCE</scope>
    <source>
        <strain evidence="2">CBHHK002</strain>
    </source>
</reference>
<dbReference type="EMBL" id="JARIHO010000083">
    <property type="protein sequence ID" value="KAJ7309205.1"/>
    <property type="molecule type" value="Genomic_DNA"/>
</dbReference>
<evidence type="ECO:0000313" key="3">
    <source>
        <dbReference type="Proteomes" id="UP001218218"/>
    </source>
</evidence>
<feature type="region of interest" description="Disordered" evidence="1">
    <location>
        <begin position="206"/>
        <end position="248"/>
    </location>
</feature>
<protein>
    <submittedName>
        <fullName evidence="2">Uncharacterized protein</fullName>
    </submittedName>
</protein>
<feature type="region of interest" description="Disordered" evidence="1">
    <location>
        <begin position="59"/>
        <end position="95"/>
    </location>
</feature>
<dbReference type="AlphaFoldDB" id="A0AAD7EBZ1"/>
<proteinExistence type="predicted"/>
<keyword evidence="3" id="KW-1185">Reference proteome</keyword>
<organism evidence="2 3">
    <name type="scientific">Mycena albidolilacea</name>
    <dbReference type="NCBI Taxonomy" id="1033008"/>
    <lineage>
        <taxon>Eukaryota</taxon>
        <taxon>Fungi</taxon>
        <taxon>Dikarya</taxon>
        <taxon>Basidiomycota</taxon>
        <taxon>Agaricomycotina</taxon>
        <taxon>Agaricomycetes</taxon>
        <taxon>Agaricomycetidae</taxon>
        <taxon>Agaricales</taxon>
        <taxon>Marasmiineae</taxon>
        <taxon>Mycenaceae</taxon>
        <taxon>Mycena</taxon>
    </lineage>
</organism>
<evidence type="ECO:0000313" key="2">
    <source>
        <dbReference type="EMBL" id="KAJ7309205.1"/>
    </source>
</evidence>
<sequence length="320" mass="35399">MLDAGYHDRRRATMRLSIPRPGPLPLSFSAPRYALSSSWVPAHRRVSFLRPQREALGGGGKVGGWRGRHEQKEEEGGWEPLGRGGEPRERDSATWRKEAPDAVLVCCNASLASRPRYGRSFRLENWVEPHSESFFHRRLRLPISSHFDSTRLVPFHTLSPSPSLSAPLHFFCSLPARSPLRLCPISPSTDFTPSCAFHLATSRTRARSRLAPAPTPNPTRSPALTLRPESKEAGTGHARLPDSTGRRGCKLSTRSNGLHHLFLFLPLRLHPLSSCLLLLHPRSRLHAPTNSSSVPPNPLSKSTPIRSDASTSTNASTRPT</sequence>
<feature type="compositionally biased region" description="Polar residues" evidence="1">
    <location>
        <begin position="288"/>
        <end position="320"/>
    </location>
</feature>
<gene>
    <name evidence="2" type="ORF">DFH08DRAFT_1050307</name>
</gene>
<evidence type="ECO:0000256" key="1">
    <source>
        <dbReference type="SAM" id="MobiDB-lite"/>
    </source>
</evidence>
<comment type="caution">
    <text evidence="2">The sequence shown here is derived from an EMBL/GenBank/DDBJ whole genome shotgun (WGS) entry which is preliminary data.</text>
</comment>
<dbReference type="Proteomes" id="UP001218218">
    <property type="component" value="Unassembled WGS sequence"/>
</dbReference>
<feature type="region of interest" description="Disordered" evidence="1">
    <location>
        <begin position="286"/>
        <end position="320"/>
    </location>
</feature>
<accession>A0AAD7EBZ1</accession>